<protein>
    <submittedName>
        <fullName evidence="1">Uncharacterized protein</fullName>
    </submittedName>
</protein>
<dbReference type="Proteomes" id="UP000501726">
    <property type="component" value="Chromosome"/>
</dbReference>
<gene>
    <name evidence="1" type="ORF">THMIRHAS_07960</name>
</gene>
<sequence length="279" mass="31122">MDLSKVLGLGIAGNFAGHLEQAGETPDFVHVKTDSASAPKGIFPFYVPHSTGRLGIYPFSDTQIILPADLGDNAHLQAEPEICVLFAVTYQFGKIVSLQPQAFSAFNDCSIRRPNARKISDKKNWGAHSKGLSQQFIKLNNLDQGGVLDDYRIASFLKRDGTIHTYGIDSAVASYCYFHQQLLDWMKDKFNHQANFGPLENLNQIIHAAGFPRQFLVSLGATQYSEFAQQHFLQAGDEYLQFVYHATDYSASQIQELAKTDVQRLDNASLLRQHIVNPL</sequence>
<proteinExistence type="predicted"/>
<accession>A0A6F8PTG0</accession>
<keyword evidence="2" id="KW-1185">Reference proteome</keyword>
<name>A0A6F8PTG0_9GAMM</name>
<dbReference type="InterPro" id="IPR043776">
    <property type="entry name" value="DUF5718"/>
</dbReference>
<evidence type="ECO:0000313" key="2">
    <source>
        <dbReference type="Proteomes" id="UP000501726"/>
    </source>
</evidence>
<dbReference type="RefSeq" id="WP_173271134.1">
    <property type="nucleotide sequence ID" value="NZ_AP021889.1"/>
</dbReference>
<reference evidence="2" key="1">
    <citation type="submission" date="2019-11" db="EMBL/GenBank/DDBJ databases">
        <title>Isolation and characterization of two novel species in the genus Thiomicrorhabdus.</title>
        <authorList>
            <person name="Mochizuki J."/>
            <person name="Kojima H."/>
            <person name="Fukui M."/>
        </authorList>
    </citation>
    <scope>NUCLEOTIDE SEQUENCE [LARGE SCALE GENOMIC DNA]</scope>
    <source>
        <strain evidence="2">aks77</strain>
    </source>
</reference>
<dbReference type="EMBL" id="AP021889">
    <property type="protein sequence ID" value="BBP45423.1"/>
    <property type="molecule type" value="Genomic_DNA"/>
</dbReference>
<dbReference type="KEGG" id="tse:THMIRHAS_07960"/>
<dbReference type="AlphaFoldDB" id="A0A6F8PTG0"/>
<dbReference type="Pfam" id="PF18985">
    <property type="entry name" value="DUF5718"/>
    <property type="match status" value="1"/>
</dbReference>
<evidence type="ECO:0000313" key="1">
    <source>
        <dbReference type="EMBL" id="BBP45423.1"/>
    </source>
</evidence>
<organism evidence="1 2">
    <name type="scientific">Thiosulfatimonas sediminis</name>
    <dbReference type="NCBI Taxonomy" id="2675054"/>
    <lineage>
        <taxon>Bacteria</taxon>
        <taxon>Pseudomonadati</taxon>
        <taxon>Pseudomonadota</taxon>
        <taxon>Gammaproteobacteria</taxon>
        <taxon>Thiotrichales</taxon>
        <taxon>Piscirickettsiaceae</taxon>
        <taxon>Thiosulfatimonas</taxon>
    </lineage>
</organism>